<keyword evidence="3" id="KW-1003">Cell membrane</keyword>
<evidence type="ECO:0000256" key="1">
    <source>
        <dbReference type="ARBA" id="ARBA00004651"/>
    </source>
</evidence>
<dbReference type="InterPro" id="IPR001320">
    <property type="entry name" value="Iontro_rcpt_C"/>
</dbReference>
<keyword evidence="5 9" id="KW-1133">Transmembrane helix</keyword>
<feature type="transmembrane region" description="Helical" evidence="9">
    <location>
        <begin position="139"/>
        <end position="164"/>
    </location>
</feature>
<evidence type="ECO:0000256" key="7">
    <source>
        <dbReference type="ARBA" id="ARBA00023170"/>
    </source>
</evidence>
<evidence type="ECO:0000256" key="3">
    <source>
        <dbReference type="ARBA" id="ARBA00022475"/>
    </source>
</evidence>
<keyword evidence="8" id="KW-0325">Glycoprotein</keyword>
<dbReference type="GO" id="GO:0005886">
    <property type="term" value="C:plasma membrane"/>
    <property type="evidence" value="ECO:0007669"/>
    <property type="project" value="UniProtKB-SubCell"/>
</dbReference>
<evidence type="ECO:0000256" key="5">
    <source>
        <dbReference type="ARBA" id="ARBA00022989"/>
    </source>
</evidence>
<feature type="non-terminal residue" evidence="11">
    <location>
        <position position="396"/>
    </location>
</feature>
<protein>
    <submittedName>
        <fullName evidence="11">Lig chan domain containing protein</fullName>
    </submittedName>
</protein>
<feature type="domain" description="Ionotropic glutamate receptor C-terminal" evidence="10">
    <location>
        <begin position="147"/>
        <end position="294"/>
    </location>
</feature>
<gene>
    <name evidence="11" type="ORF">BDFB_003755</name>
</gene>
<dbReference type="SUPFAM" id="SSF53850">
    <property type="entry name" value="Periplasmic binding protein-like II"/>
    <property type="match status" value="1"/>
</dbReference>
<dbReference type="GO" id="GO:0050906">
    <property type="term" value="P:detection of stimulus involved in sensory perception"/>
    <property type="evidence" value="ECO:0007669"/>
    <property type="project" value="UniProtKB-ARBA"/>
</dbReference>
<dbReference type="Proteomes" id="UP000292052">
    <property type="component" value="Unassembled WGS sequence"/>
</dbReference>
<dbReference type="OrthoDB" id="6736165at2759"/>
<dbReference type="PANTHER" id="PTHR42643:SF35">
    <property type="entry name" value="IONOTROPIC RECEPTOR 68A, ISOFORM A"/>
    <property type="match status" value="1"/>
</dbReference>
<evidence type="ECO:0000313" key="11">
    <source>
        <dbReference type="EMBL" id="RZC42162.1"/>
    </source>
</evidence>
<name>A0A482WAD0_ASBVE</name>
<reference evidence="11 12" key="1">
    <citation type="submission" date="2017-03" db="EMBL/GenBank/DDBJ databases">
        <title>Genome of the blue death feigning beetle - Asbolus verrucosus.</title>
        <authorList>
            <person name="Rider S.D."/>
        </authorList>
    </citation>
    <scope>NUCLEOTIDE SEQUENCE [LARGE SCALE GENOMIC DNA]</scope>
    <source>
        <strain evidence="11">Butters</strain>
        <tissue evidence="11">Head and leg muscle</tissue>
    </source>
</reference>
<dbReference type="AlphaFoldDB" id="A0A482WAD0"/>
<dbReference type="Gene3D" id="3.40.190.10">
    <property type="entry name" value="Periplasmic binding protein-like II"/>
    <property type="match status" value="1"/>
</dbReference>
<keyword evidence="6 9" id="KW-0472">Membrane</keyword>
<organism evidence="11 12">
    <name type="scientific">Asbolus verrucosus</name>
    <name type="common">Desert ironclad beetle</name>
    <dbReference type="NCBI Taxonomy" id="1661398"/>
    <lineage>
        <taxon>Eukaryota</taxon>
        <taxon>Metazoa</taxon>
        <taxon>Ecdysozoa</taxon>
        <taxon>Arthropoda</taxon>
        <taxon>Hexapoda</taxon>
        <taxon>Insecta</taxon>
        <taxon>Pterygota</taxon>
        <taxon>Neoptera</taxon>
        <taxon>Endopterygota</taxon>
        <taxon>Coleoptera</taxon>
        <taxon>Polyphaga</taxon>
        <taxon>Cucujiformia</taxon>
        <taxon>Tenebrionidae</taxon>
        <taxon>Pimeliinae</taxon>
        <taxon>Asbolus</taxon>
    </lineage>
</organism>
<evidence type="ECO:0000256" key="4">
    <source>
        <dbReference type="ARBA" id="ARBA00022692"/>
    </source>
</evidence>
<evidence type="ECO:0000256" key="2">
    <source>
        <dbReference type="ARBA" id="ARBA00008685"/>
    </source>
</evidence>
<dbReference type="InterPro" id="IPR052192">
    <property type="entry name" value="Insect_Ionotropic_Sensory_Rcpt"/>
</dbReference>
<sequence length="396" mass="46983">AKWDNFDELINLEKLNQPEWAPDPKSGAPFVVSAFNCTPFFYVDEENHIIGGLEYQIINKIFYKWPHVYKLVNITEYKYKYEQWAIILRRVVNKSSDLAACSQWQVMMNSSLVDTTYPLKQICVTFLVPKPKLLPRFTFILQPFSVILWFMTIVMFFLVSITIIETQRVYRMFQEYYAKDTTIVFFQLIRLWTLGGSSGMPRSTHHTLRLVYLIWFIFCVMYSTYYSAGITSALTNPQFTNVIKTVEDMVNHNIKWLEDTFLKTSFQTSDVENYRKLGDLGTSEKRRNVAIIVKQLSTLYLTDTEDLDDYERTNLTVLKECIGNFYLVFAMKKRSPYTRIIDKYFGRFQEQGLVQFWLKNATYFDSSRGHFKSLYSLYSDDVDQHNIDLKRRRYCY</sequence>
<comment type="similarity">
    <text evidence="2">Belongs to the glutamate-gated ion channel (TC 1.A.10.1) family.</text>
</comment>
<keyword evidence="7" id="KW-0675">Receptor</keyword>
<dbReference type="EMBL" id="QDEB01010255">
    <property type="protein sequence ID" value="RZC42162.1"/>
    <property type="molecule type" value="Genomic_DNA"/>
</dbReference>
<feature type="non-terminal residue" evidence="11">
    <location>
        <position position="1"/>
    </location>
</feature>
<evidence type="ECO:0000313" key="12">
    <source>
        <dbReference type="Proteomes" id="UP000292052"/>
    </source>
</evidence>
<comment type="caution">
    <text evidence="11">The sequence shown here is derived from an EMBL/GenBank/DDBJ whole genome shotgun (WGS) entry which is preliminary data.</text>
</comment>
<evidence type="ECO:0000256" key="8">
    <source>
        <dbReference type="ARBA" id="ARBA00023180"/>
    </source>
</evidence>
<comment type="subcellular location">
    <subcellularLocation>
        <location evidence="1">Cell membrane</location>
        <topology evidence="1">Multi-pass membrane protein</topology>
    </subcellularLocation>
</comment>
<evidence type="ECO:0000256" key="6">
    <source>
        <dbReference type="ARBA" id="ARBA00023136"/>
    </source>
</evidence>
<evidence type="ECO:0000259" key="10">
    <source>
        <dbReference type="Pfam" id="PF00060"/>
    </source>
</evidence>
<dbReference type="Gene3D" id="1.10.287.70">
    <property type="match status" value="1"/>
</dbReference>
<keyword evidence="4 9" id="KW-0812">Transmembrane</keyword>
<dbReference type="Pfam" id="PF00060">
    <property type="entry name" value="Lig_chan"/>
    <property type="match status" value="1"/>
</dbReference>
<proteinExistence type="inferred from homology"/>
<evidence type="ECO:0000256" key="9">
    <source>
        <dbReference type="SAM" id="Phobius"/>
    </source>
</evidence>
<feature type="transmembrane region" description="Helical" evidence="9">
    <location>
        <begin position="210"/>
        <end position="228"/>
    </location>
</feature>
<keyword evidence="12" id="KW-1185">Reference proteome</keyword>
<accession>A0A482WAD0</accession>
<dbReference type="GO" id="GO:0015276">
    <property type="term" value="F:ligand-gated monoatomic ion channel activity"/>
    <property type="evidence" value="ECO:0007669"/>
    <property type="project" value="InterPro"/>
</dbReference>
<dbReference type="PANTHER" id="PTHR42643">
    <property type="entry name" value="IONOTROPIC RECEPTOR 20A-RELATED"/>
    <property type="match status" value="1"/>
</dbReference>